<evidence type="ECO:0008006" key="3">
    <source>
        <dbReference type="Google" id="ProtNLM"/>
    </source>
</evidence>
<evidence type="ECO:0000313" key="2">
    <source>
        <dbReference type="Proteomes" id="UP000179642"/>
    </source>
</evidence>
<gene>
    <name evidence="1" type="ORF">BIV23_38810</name>
</gene>
<evidence type="ECO:0000313" key="1">
    <source>
        <dbReference type="EMBL" id="OIJ92358.1"/>
    </source>
</evidence>
<dbReference type="OrthoDB" id="4144896at2"/>
<proteinExistence type="predicted"/>
<organism evidence="1 2">
    <name type="scientific">Streptomyces monashensis</name>
    <dbReference type="NCBI Taxonomy" id="1678012"/>
    <lineage>
        <taxon>Bacteria</taxon>
        <taxon>Bacillati</taxon>
        <taxon>Actinomycetota</taxon>
        <taxon>Actinomycetes</taxon>
        <taxon>Kitasatosporales</taxon>
        <taxon>Streptomycetaceae</taxon>
        <taxon>Streptomyces</taxon>
    </lineage>
</organism>
<dbReference type="EMBL" id="MLYO01000081">
    <property type="protein sequence ID" value="OIJ92358.1"/>
    <property type="molecule type" value="Genomic_DNA"/>
</dbReference>
<sequence>MERKLNREIRLMPFTPDLSDPASLDPSTPCGLWLATVDTDYLFYDEGVSAAYTEIVAGHEFAHMLKHRHKKESLDVAGLGGLITDIDPATAQLVLGRTQYDEPDEFEAEMIGSLLQEHVSKARAASARGSQADDPIARTLLR</sequence>
<accession>A0A1S2PEY7</accession>
<dbReference type="AlphaFoldDB" id="A0A1S2PEY7"/>
<dbReference type="Proteomes" id="UP000179642">
    <property type="component" value="Unassembled WGS sequence"/>
</dbReference>
<reference evidence="1 2" key="1">
    <citation type="submission" date="2016-10" db="EMBL/GenBank/DDBJ databases">
        <title>Genome sequence of Streptomyces sp. MUSC 1.</title>
        <authorList>
            <person name="Lee L.-H."/>
            <person name="Ser H.-L."/>
            <person name="Law J.W.-F."/>
        </authorList>
    </citation>
    <scope>NUCLEOTIDE SEQUENCE [LARGE SCALE GENOMIC DNA]</scope>
    <source>
        <strain evidence="1 2">MUSC 1</strain>
    </source>
</reference>
<name>A0A1S2PEY7_9ACTN</name>
<keyword evidence="2" id="KW-1185">Reference proteome</keyword>
<comment type="caution">
    <text evidence="1">The sequence shown here is derived from an EMBL/GenBank/DDBJ whole genome shotgun (WGS) entry which is preliminary data.</text>
</comment>
<protein>
    <recommendedName>
        <fullName evidence="3">IrrE N-terminal-like domain-containing protein</fullName>
    </recommendedName>
</protein>